<reference evidence="2" key="2">
    <citation type="journal article" date="2015" name="Data Brief">
        <title>Shoot transcriptome of the giant reed, Arundo donax.</title>
        <authorList>
            <person name="Barrero R.A."/>
            <person name="Guerrero F.D."/>
            <person name="Moolhuijzen P."/>
            <person name="Goolsby J.A."/>
            <person name="Tidwell J."/>
            <person name="Bellgard S.E."/>
            <person name="Bellgard M.I."/>
        </authorList>
    </citation>
    <scope>NUCLEOTIDE SEQUENCE</scope>
    <source>
        <tissue evidence="2">Shoot tissue taken approximately 20 cm above the soil surface</tissue>
    </source>
</reference>
<evidence type="ECO:0000313" key="2">
    <source>
        <dbReference type="EMBL" id="JAD85257.1"/>
    </source>
</evidence>
<protein>
    <submittedName>
        <fullName evidence="2">Uncharacterized protein</fullName>
    </submittedName>
</protein>
<keyword evidence="1" id="KW-0732">Signal</keyword>
<dbReference type="EMBL" id="GBRH01212638">
    <property type="protein sequence ID" value="JAD85257.1"/>
    <property type="molecule type" value="Transcribed_RNA"/>
</dbReference>
<organism evidence="2">
    <name type="scientific">Arundo donax</name>
    <name type="common">Giant reed</name>
    <name type="synonym">Donax arundinaceus</name>
    <dbReference type="NCBI Taxonomy" id="35708"/>
    <lineage>
        <taxon>Eukaryota</taxon>
        <taxon>Viridiplantae</taxon>
        <taxon>Streptophyta</taxon>
        <taxon>Embryophyta</taxon>
        <taxon>Tracheophyta</taxon>
        <taxon>Spermatophyta</taxon>
        <taxon>Magnoliopsida</taxon>
        <taxon>Liliopsida</taxon>
        <taxon>Poales</taxon>
        <taxon>Poaceae</taxon>
        <taxon>PACMAD clade</taxon>
        <taxon>Arundinoideae</taxon>
        <taxon>Arundineae</taxon>
        <taxon>Arundo</taxon>
    </lineage>
</organism>
<proteinExistence type="predicted"/>
<sequence>MWPMLLSIFISSLTLHSAIETSSRATFFWMNTLLPRLLILVLHLHQELALSALKL</sequence>
<reference evidence="2" key="1">
    <citation type="submission" date="2014-09" db="EMBL/GenBank/DDBJ databases">
        <authorList>
            <person name="Magalhaes I.L.F."/>
            <person name="Oliveira U."/>
            <person name="Santos F.R."/>
            <person name="Vidigal T.H.D.A."/>
            <person name="Brescovit A.D."/>
            <person name="Santos A.J."/>
        </authorList>
    </citation>
    <scope>NUCLEOTIDE SEQUENCE</scope>
    <source>
        <tissue evidence="2">Shoot tissue taken approximately 20 cm above the soil surface</tissue>
    </source>
</reference>
<dbReference type="AlphaFoldDB" id="A0A0A9DNA0"/>
<feature type="signal peptide" evidence="1">
    <location>
        <begin position="1"/>
        <end position="18"/>
    </location>
</feature>
<name>A0A0A9DNA0_ARUDO</name>
<accession>A0A0A9DNA0</accession>
<feature type="chain" id="PRO_5002061446" evidence="1">
    <location>
        <begin position="19"/>
        <end position="55"/>
    </location>
</feature>
<evidence type="ECO:0000256" key="1">
    <source>
        <dbReference type="SAM" id="SignalP"/>
    </source>
</evidence>